<dbReference type="Pfam" id="PF00326">
    <property type="entry name" value="Peptidase_S9"/>
    <property type="match status" value="1"/>
</dbReference>
<name>A0ABS3Z370_9BACT</name>
<feature type="domain" description="Peptidase S9 prolyl oligopeptidase catalytic" evidence="2">
    <location>
        <begin position="688"/>
        <end position="855"/>
    </location>
</feature>
<reference evidence="3 4" key="1">
    <citation type="submission" date="2021-03" db="EMBL/GenBank/DDBJ databases">
        <title>Assistant Professor.</title>
        <authorList>
            <person name="Huq M.A."/>
        </authorList>
    </citation>
    <scope>NUCLEOTIDE SEQUENCE [LARGE SCALE GENOMIC DNA]</scope>
    <source>
        <strain evidence="3 4">MAH-29</strain>
    </source>
</reference>
<dbReference type="InterPro" id="IPR001375">
    <property type="entry name" value="Peptidase_S9_cat"/>
</dbReference>
<dbReference type="Gene3D" id="3.40.50.1820">
    <property type="entry name" value="alpha/beta hydrolase"/>
    <property type="match status" value="1"/>
</dbReference>
<gene>
    <name evidence="3" type="ORF">J7I42_30300</name>
</gene>
<dbReference type="InterPro" id="IPR029058">
    <property type="entry name" value="AB_hydrolase_fold"/>
</dbReference>
<dbReference type="InterPro" id="IPR050278">
    <property type="entry name" value="Serine_Prot_S9B/DPPIV"/>
</dbReference>
<dbReference type="RefSeq" id="WP_209143369.1">
    <property type="nucleotide sequence ID" value="NZ_JAGHKO010000014.1"/>
</dbReference>
<protein>
    <submittedName>
        <fullName evidence="3">S9 family peptidase</fullName>
    </submittedName>
</protein>
<dbReference type="SUPFAM" id="SSF82171">
    <property type="entry name" value="DPP6 N-terminal domain-like"/>
    <property type="match status" value="1"/>
</dbReference>
<accession>A0ABS3Z370</accession>
<keyword evidence="1" id="KW-0732">Signal</keyword>
<feature type="signal peptide" evidence="1">
    <location>
        <begin position="1"/>
        <end position="17"/>
    </location>
</feature>
<comment type="caution">
    <text evidence="3">The sequence shown here is derived from an EMBL/GenBank/DDBJ whole genome shotgun (WGS) entry which is preliminary data.</text>
</comment>
<dbReference type="PANTHER" id="PTHR11731">
    <property type="entry name" value="PROTEASE FAMILY S9B,C DIPEPTIDYL-PEPTIDASE IV-RELATED"/>
    <property type="match status" value="1"/>
</dbReference>
<evidence type="ECO:0000313" key="3">
    <source>
        <dbReference type="EMBL" id="MBO9204618.1"/>
    </source>
</evidence>
<evidence type="ECO:0000256" key="1">
    <source>
        <dbReference type="SAM" id="SignalP"/>
    </source>
</evidence>
<organism evidence="3 4">
    <name type="scientific">Niastella soli</name>
    <dbReference type="NCBI Taxonomy" id="2821487"/>
    <lineage>
        <taxon>Bacteria</taxon>
        <taxon>Pseudomonadati</taxon>
        <taxon>Bacteroidota</taxon>
        <taxon>Chitinophagia</taxon>
        <taxon>Chitinophagales</taxon>
        <taxon>Chitinophagaceae</taxon>
        <taxon>Niastella</taxon>
    </lineage>
</organism>
<keyword evidence="4" id="KW-1185">Reference proteome</keyword>
<dbReference type="SUPFAM" id="SSF53474">
    <property type="entry name" value="alpha/beta-Hydrolases"/>
    <property type="match status" value="1"/>
</dbReference>
<feature type="chain" id="PRO_5046031678" evidence="1">
    <location>
        <begin position="18"/>
        <end position="891"/>
    </location>
</feature>
<dbReference type="EMBL" id="JAGHKO010000014">
    <property type="protein sequence ID" value="MBO9204618.1"/>
    <property type="molecule type" value="Genomic_DNA"/>
</dbReference>
<sequence length="891" mass="100390">MKFLLVFIFTTSSLSIAAQQKRAIDSTVFDRWPALNSPIISANGRFIAVRMESGEGRNNTIIIQSTDNNWKKEIAGGINAQFTDDSRWVICNLNTDSLCLIELGKEQMQYYPHIQKYEVGGSGSKQWISMQQNVNGDGNLLLRDLTKGTTTIISGVIDFAISKNGKSLVIERADQLDRNTVIEWVNTEGLNSWGVYKKSGQVQFSNFTFDSEGKQVIFLKSEKNKDGQSEKSVWYYQVGMAQAVEKLNAQTPGIPKGVEISNATFSRDGSRLFFDMNEVVSTSLNRSGVMVDVWSYMDDKLQAQQLNEVDAHISYKGVINLSRVDATIIQGQNEYLYENRQDIDDYFLLTTNLCHFEENNWRAACRVPLYLVNANNGARRLIKDSMVFSDYNGFSPDGKYVLYYDPQQQAYFSYAIKGGKAINITQNVPFSICDFPHTRAGLPKPYSLFKAWLPGKGVVINDEYDLWLLDPAGINTPVCLTKGYGRANGINFQIFSPDKLITEQQIVLLAFRPSDKANGFYLLNLAKPSNPEPLTMGPYLYCWKNGGELPKKAAGSNSWIVQRQSESEFPNYFFTKDFKTFVRLSNLQPQSNYNWLTTELHEWTTPGGKKLQGILYKPENFDSSRKYPVIFHFYEEKSDELHKYLLPGATEHNINIPHFVSNGYLMFVPDIKYTIGEPIESIYNSVALAALYLAKFPWVDSAKMGLQGHSLGGYEVNALISRTNIFAAAASAAGASDLVSNTGSINRETGYSLAYLAEILSYRIGGTIWEKKNEYIRNSPVFNADRINTPLLMFNCKGDGVVPFAQGVELFLALRRLGKPVWMLQYDMSGHQLGGKDAEDYTIRLMQFFDHYLKGKSAPRWMVRGIPATLKGVETGYELETTESTSINLNK</sequence>
<proteinExistence type="predicted"/>
<evidence type="ECO:0000259" key="2">
    <source>
        <dbReference type="Pfam" id="PF00326"/>
    </source>
</evidence>
<dbReference type="Proteomes" id="UP000677244">
    <property type="component" value="Unassembled WGS sequence"/>
</dbReference>
<evidence type="ECO:0000313" key="4">
    <source>
        <dbReference type="Proteomes" id="UP000677244"/>
    </source>
</evidence>
<dbReference type="PANTHER" id="PTHR11731:SF193">
    <property type="entry name" value="DIPEPTIDYL PEPTIDASE 9"/>
    <property type="match status" value="1"/>
</dbReference>